<evidence type="ECO:0000259" key="3">
    <source>
        <dbReference type="PROSITE" id="PS51898"/>
    </source>
</evidence>
<accession>A0A1C3RLE6</accession>
<evidence type="ECO:0000313" key="5">
    <source>
        <dbReference type="Proteomes" id="UP000231658"/>
    </source>
</evidence>
<dbReference type="AlphaFoldDB" id="A0A1C3RLE6"/>
<dbReference type="RefSeq" id="WP_069190080.1">
    <property type="nucleotide sequence ID" value="NZ_FLYE01000047.1"/>
</dbReference>
<feature type="domain" description="Tyr recombinase" evidence="3">
    <location>
        <begin position="39"/>
        <end position="218"/>
    </location>
</feature>
<dbReference type="InterPro" id="IPR011010">
    <property type="entry name" value="DNA_brk_join_enz"/>
</dbReference>
<dbReference type="SUPFAM" id="SSF56349">
    <property type="entry name" value="DNA breaking-rejoining enzymes"/>
    <property type="match status" value="1"/>
</dbReference>
<dbReference type="GO" id="GO:0003677">
    <property type="term" value="F:DNA binding"/>
    <property type="evidence" value="ECO:0007669"/>
    <property type="project" value="InterPro"/>
</dbReference>
<dbReference type="InterPro" id="IPR002104">
    <property type="entry name" value="Integrase_catalytic"/>
</dbReference>
<dbReference type="CDD" id="cd00397">
    <property type="entry name" value="DNA_BRE_C"/>
    <property type="match status" value="1"/>
</dbReference>
<sequence>MSPRFSRPKRRGDLFFLVSFTLLRHIAPMEEQSLYEEDGEPRYLTQAECKKLLACLKDWPDVEARYFIKFLYFTGTRLGEALLILPSHFRFDLMAVMVPTLKRRQKKKPLRRIDLPKQVMEELDAAFSLRLRQKEEEQAPLWSWHKNTALRRVKKIMLEAGLTRKAATAKALRHAFGVRAIQKGVDLVTLQDLMGHADINNTALYARAMGKERREITSKLWDDEEI</sequence>
<dbReference type="OrthoDB" id="9801717at2"/>
<keyword evidence="1" id="KW-0229">DNA integration</keyword>
<evidence type="ECO:0000313" key="4">
    <source>
        <dbReference type="EMBL" id="SCA58087.1"/>
    </source>
</evidence>
<dbReference type="GO" id="GO:0006310">
    <property type="term" value="P:DNA recombination"/>
    <property type="evidence" value="ECO:0007669"/>
    <property type="project" value="UniProtKB-KW"/>
</dbReference>
<keyword evidence="2" id="KW-0233">DNA recombination</keyword>
<proteinExistence type="predicted"/>
<dbReference type="PANTHER" id="PTHR30349:SF64">
    <property type="entry name" value="PROPHAGE INTEGRASE INTD-RELATED"/>
    <property type="match status" value="1"/>
</dbReference>
<keyword evidence="5" id="KW-1185">Reference proteome</keyword>
<dbReference type="Pfam" id="PF00589">
    <property type="entry name" value="Phage_integrase"/>
    <property type="match status" value="1"/>
</dbReference>
<dbReference type="PANTHER" id="PTHR30349">
    <property type="entry name" value="PHAGE INTEGRASE-RELATED"/>
    <property type="match status" value="1"/>
</dbReference>
<dbReference type="Proteomes" id="UP000231658">
    <property type="component" value="Unassembled WGS sequence"/>
</dbReference>
<dbReference type="Gene3D" id="1.10.443.10">
    <property type="entry name" value="Intergrase catalytic core"/>
    <property type="match status" value="1"/>
</dbReference>
<reference evidence="4 5" key="1">
    <citation type="submission" date="2016-07" db="EMBL/GenBank/DDBJ databases">
        <authorList>
            <person name="Lefevre C.T."/>
        </authorList>
    </citation>
    <scope>NUCLEOTIDE SEQUENCE [LARGE SCALE GENOMIC DNA]</scope>
    <source>
        <strain evidence="4">PR1</strain>
    </source>
</reference>
<dbReference type="EMBL" id="FLYE01000047">
    <property type="protein sequence ID" value="SCA58087.1"/>
    <property type="molecule type" value="Genomic_DNA"/>
</dbReference>
<dbReference type="InterPro" id="IPR050090">
    <property type="entry name" value="Tyrosine_recombinase_XerCD"/>
</dbReference>
<organism evidence="4 5">
    <name type="scientific">Candidatus Terasakiella magnetica</name>
    <dbReference type="NCBI Taxonomy" id="1867952"/>
    <lineage>
        <taxon>Bacteria</taxon>
        <taxon>Pseudomonadati</taxon>
        <taxon>Pseudomonadota</taxon>
        <taxon>Alphaproteobacteria</taxon>
        <taxon>Rhodospirillales</taxon>
        <taxon>Terasakiellaceae</taxon>
        <taxon>Terasakiella</taxon>
    </lineage>
</organism>
<dbReference type="PROSITE" id="PS51898">
    <property type="entry name" value="TYR_RECOMBINASE"/>
    <property type="match status" value="1"/>
</dbReference>
<evidence type="ECO:0000256" key="1">
    <source>
        <dbReference type="ARBA" id="ARBA00022908"/>
    </source>
</evidence>
<evidence type="ECO:0000256" key="2">
    <source>
        <dbReference type="ARBA" id="ARBA00023172"/>
    </source>
</evidence>
<dbReference type="STRING" id="1867952.MTBPR1_80141"/>
<protein>
    <submittedName>
        <fullName evidence="4">Integrase</fullName>
    </submittedName>
</protein>
<dbReference type="GO" id="GO:0015074">
    <property type="term" value="P:DNA integration"/>
    <property type="evidence" value="ECO:0007669"/>
    <property type="project" value="UniProtKB-KW"/>
</dbReference>
<dbReference type="InterPro" id="IPR013762">
    <property type="entry name" value="Integrase-like_cat_sf"/>
</dbReference>
<name>A0A1C3RLE6_9PROT</name>
<gene>
    <name evidence="4" type="ORF">MTBPR1_80141</name>
</gene>